<organism evidence="2">
    <name type="scientific">uncultured prokaryote</name>
    <dbReference type="NCBI Taxonomy" id="198431"/>
    <lineage>
        <taxon>unclassified sequences</taxon>
        <taxon>environmental samples</taxon>
    </lineage>
</organism>
<keyword evidence="1" id="KW-0235">DNA replication</keyword>
<dbReference type="EMBL" id="LN853081">
    <property type="protein sequence ID" value="CRY95013.1"/>
    <property type="molecule type" value="Genomic_DNA"/>
</dbReference>
<reference evidence="2" key="1">
    <citation type="submission" date="2015-06" db="EMBL/GenBank/DDBJ databases">
        <authorList>
            <person name="Joergensen T."/>
        </authorList>
    </citation>
    <scope>NUCLEOTIDE SEQUENCE</scope>
    <source>
        <plasmid evidence="2">pRGRH0439</plasmid>
    </source>
</reference>
<dbReference type="AlphaFoldDB" id="A0A0H5PZK1"/>
<accession>A0A0H5PZK1</accession>
<keyword evidence="2" id="KW-0614">Plasmid</keyword>
<evidence type="ECO:0000313" key="2">
    <source>
        <dbReference type="EMBL" id="CRY95013.1"/>
    </source>
</evidence>
<evidence type="ECO:0000256" key="1">
    <source>
        <dbReference type="ARBA" id="ARBA00022705"/>
    </source>
</evidence>
<proteinExistence type="predicted"/>
<dbReference type="Pfam" id="PF01446">
    <property type="entry name" value="Rep_1"/>
    <property type="match status" value="1"/>
</dbReference>
<name>A0A0H5PZK1_9ZZZZ</name>
<protein>
    <recommendedName>
        <fullName evidence="3">Replication protein</fullName>
    </recommendedName>
</protein>
<reference evidence="2" key="2">
    <citation type="submission" date="2015-07" db="EMBL/GenBank/DDBJ databases">
        <title>Plasmids, circular viruses and viroids from rat gut.</title>
        <authorList>
            <person name="Jorgensen T.J."/>
            <person name="Hansen M.A."/>
            <person name="Xu Z."/>
            <person name="Tabak M.A."/>
            <person name="Sorensen S.J."/>
            <person name="Hansen L.H."/>
        </authorList>
    </citation>
    <scope>NUCLEOTIDE SEQUENCE</scope>
    <source>
        <plasmid evidence="2">pRGRH0439</plasmid>
    </source>
</reference>
<dbReference type="GO" id="GO:0003677">
    <property type="term" value="F:DNA binding"/>
    <property type="evidence" value="ECO:0007669"/>
    <property type="project" value="InterPro"/>
</dbReference>
<dbReference type="InterPro" id="IPR000989">
    <property type="entry name" value="Rep"/>
</dbReference>
<evidence type="ECO:0008006" key="3">
    <source>
        <dbReference type="Google" id="ProtNLM"/>
    </source>
</evidence>
<dbReference type="GO" id="GO:0006260">
    <property type="term" value="P:DNA replication"/>
    <property type="evidence" value="ECO:0007669"/>
    <property type="project" value="UniProtKB-KW"/>
</dbReference>
<geneLocation type="plasmid" evidence="2">
    <name>pRGRH0439</name>
</geneLocation>
<sequence length="345" mass="40888">MNIEKIEDMIDTNEDIVYSKKMSKELVGLFYEFDESRAVKIADCASALVFQIDLESGKRKLASANFCRDRFCPECSKRKSRVMYHNLKKVLEKEYEENNQSFIHLVLALRNCKKENLKESLNYLLQGFHRLFRRKKFKTSINGWYRNLEVTYNEKEDTLHPHLHIILAVDKDYFKRKSGKYLTQDYIKKEFKTACKIDYLPTAYIKKVYSKDKKDNLHGLIAEASKYVTKVSDVLKLENENLKLDLLKSLAVGLKGRRMSSFGGSLKDVFKYLKLEDEDNADLLSIEDEEIQLGNNVVYGLFKYSWIEQKYKFVKILENFVPVWKYLEKEKRDKREYEILKKEKS</sequence>